<evidence type="ECO:0000313" key="1">
    <source>
        <dbReference type="EMBL" id="SVD27913.1"/>
    </source>
</evidence>
<proteinExistence type="predicted"/>
<protein>
    <submittedName>
        <fullName evidence="1">Uncharacterized protein</fullName>
    </submittedName>
</protein>
<reference evidence="1" key="1">
    <citation type="submission" date="2018-05" db="EMBL/GenBank/DDBJ databases">
        <authorList>
            <person name="Lanie J.A."/>
            <person name="Ng W.-L."/>
            <person name="Kazmierczak K.M."/>
            <person name="Andrzejewski T.M."/>
            <person name="Davidsen T.M."/>
            <person name="Wayne K.J."/>
            <person name="Tettelin H."/>
            <person name="Glass J.I."/>
            <person name="Rusch D."/>
            <person name="Podicherti R."/>
            <person name="Tsui H.-C.T."/>
            <person name="Winkler M.E."/>
        </authorList>
    </citation>
    <scope>NUCLEOTIDE SEQUENCE</scope>
</reference>
<organism evidence="1">
    <name type="scientific">marine metagenome</name>
    <dbReference type="NCBI Taxonomy" id="408172"/>
    <lineage>
        <taxon>unclassified sequences</taxon>
        <taxon>metagenomes</taxon>
        <taxon>ecological metagenomes</taxon>
    </lineage>
</organism>
<name>A0A382U0X0_9ZZZZ</name>
<dbReference type="EMBL" id="UINC01140643">
    <property type="protein sequence ID" value="SVD27913.1"/>
    <property type="molecule type" value="Genomic_DNA"/>
</dbReference>
<gene>
    <name evidence="1" type="ORF">METZ01_LOCUS380767</name>
</gene>
<dbReference type="AlphaFoldDB" id="A0A382U0X0"/>
<accession>A0A382U0X0</accession>
<sequence>MGIFLASCAVRSTGVVRNARCGRSNLVSSATPVTGKNRHLGGSFPDFVGFYYKS</sequence>